<name>A0ABW7M845_9PSED</name>
<keyword evidence="3" id="KW-0175">Coiled coil</keyword>
<feature type="domain" description="Resolvase/invertase-type recombinase catalytic" evidence="4">
    <location>
        <begin position="3"/>
        <end position="161"/>
    </location>
</feature>
<dbReference type="Pfam" id="PF13408">
    <property type="entry name" value="Zn_ribbon_recom"/>
    <property type="match status" value="1"/>
</dbReference>
<dbReference type="InterPro" id="IPR036162">
    <property type="entry name" value="Resolvase-like_N_sf"/>
</dbReference>
<keyword evidence="1" id="KW-0238">DNA-binding</keyword>
<dbReference type="InterPro" id="IPR006119">
    <property type="entry name" value="Resolv_N"/>
</dbReference>
<keyword evidence="2" id="KW-0233">DNA recombination</keyword>
<accession>A0ABW7M845</accession>
<dbReference type="SMART" id="SM00857">
    <property type="entry name" value="Resolvase"/>
    <property type="match status" value="1"/>
</dbReference>
<dbReference type="PROSITE" id="PS51736">
    <property type="entry name" value="RECOMBINASES_3"/>
    <property type="match status" value="1"/>
</dbReference>
<dbReference type="InterPro" id="IPR038109">
    <property type="entry name" value="DNA_bind_recomb_sf"/>
</dbReference>
<dbReference type="Gene3D" id="3.90.1750.20">
    <property type="entry name" value="Putative Large Serine Recombinase, Chain B, Domain 2"/>
    <property type="match status" value="1"/>
</dbReference>
<evidence type="ECO:0000256" key="2">
    <source>
        <dbReference type="ARBA" id="ARBA00023172"/>
    </source>
</evidence>
<comment type="caution">
    <text evidence="5">The sequence shown here is derived from an EMBL/GenBank/DDBJ whole genome shotgun (WGS) entry which is preliminary data.</text>
</comment>
<evidence type="ECO:0000313" key="5">
    <source>
        <dbReference type="EMBL" id="MFH6569314.1"/>
    </source>
</evidence>
<dbReference type="RefSeq" id="WP_048402559.1">
    <property type="nucleotide sequence ID" value="NZ_JBINXA010000075.1"/>
</dbReference>
<dbReference type="Pfam" id="PF00239">
    <property type="entry name" value="Resolvase"/>
    <property type="match status" value="1"/>
</dbReference>
<proteinExistence type="predicted"/>
<dbReference type="Pfam" id="PF07508">
    <property type="entry name" value="Recombinase"/>
    <property type="match status" value="1"/>
</dbReference>
<dbReference type="PANTHER" id="PTHR30461:SF2">
    <property type="entry name" value="SERINE RECOMBINASE PINE-RELATED"/>
    <property type="match status" value="1"/>
</dbReference>
<keyword evidence="6" id="KW-1185">Reference proteome</keyword>
<reference evidence="5 6" key="1">
    <citation type="submission" date="2024-10" db="EMBL/GenBank/DDBJ databases">
        <title>Aeromonas and Pseudomonas from the Cagarras Archipelago, Rio de Janeiro, Brazil.</title>
        <authorList>
            <person name="Canellas A.L.B."/>
            <person name="Laport M.S."/>
        </authorList>
    </citation>
    <scope>NUCLEOTIDE SEQUENCE [LARGE SCALE GENOMIC DNA]</scope>
    <source>
        <strain evidence="5 6">CPF-4</strain>
    </source>
</reference>
<dbReference type="InterPro" id="IPR050639">
    <property type="entry name" value="SSR_resolvase"/>
</dbReference>
<organism evidence="5 6">
    <name type="scientific">Pseudomonas kulmbachensis</name>
    <dbReference type="NCBI Taxonomy" id="3043408"/>
    <lineage>
        <taxon>Bacteria</taxon>
        <taxon>Pseudomonadati</taxon>
        <taxon>Pseudomonadota</taxon>
        <taxon>Gammaproteobacteria</taxon>
        <taxon>Pseudomonadales</taxon>
        <taxon>Pseudomonadaceae</taxon>
        <taxon>Pseudomonas</taxon>
    </lineage>
</organism>
<dbReference type="SUPFAM" id="SSF53041">
    <property type="entry name" value="Resolvase-like"/>
    <property type="match status" value="1"/>
</dbReference>
<dbReference type="EMBL" id="JBINXB010000083">
    <property type="protein sequence ID" value="MFH6569314.1"/>
    <property type="molecule type" value="Genomic_DNA"/>
</dbReference>
<feature type="coiled-coil region" evidence="3">
    <location>
        <begin position="392"/>
        <end position="419"/>
    </location>
</feature>
<gene>
    <name evidence="5" type="ORF">ACHMWK_25455</name>
</gene>
<dbReference type="InterPro" id="IPR011109">
    <property type="entry name" value="DNA_bind_recombinase_dom"/>
</dbReference>
<evidence type="ECO:0000256" key="1">
    <source>
        <dbReference type="ARBA" id="ARBA00023125"/>
    </source>
</evidence>
<sequence>MPTAYSYIRFSSDQQQHGASLARQEDMVGKWLVAHPEYQRSTQRFEDLGISGFKGKHLDNAFGRLRAAVESGVIKPGDCILIEAIDRAGRLAPSIMLNLLTEIVNVGVSLVSLDDGIVYDSNPANSNNLFLLVAKVQQAHQYSDALSRRVKDAYARKRENASKGEFTERRTPLWLENTGTEVRLVEDVALFIVQIFQDYADGIGERRILARIRGQHPLLETLNPTTIKKWLKNPTAIGRWQPWPVDGVEQAPIEDVYPAVVSRELWYRVQKRLAAGAKIKSASKVYLLSGLVKCGRCGKNFGVVNTKRSPAVMLCMGRHRLGEAGCTNSRSIPYAVLDFIRSQTQQSAMLRATASQKLTVGERRQIEIDGELTELHKQESNAVALLVKYGEVASITAELEKVMGSIKKLEQERAFLNVAPSQDTLSDMVDMENILMDDDQQRLNALLQGAGYSIVCEGATITVGEEHLLTGGIHQVYEYKGSHRPTETYRLIENSHTEHHLDMPNSKRVAAESAAFLEQEARYESGELVQQHLQWNGEAFVDVTTGLVVDGVTSS</sequence>
<dbReference type="Gene3D" id="3.40.50.1390">
    <property type="entry name" value="Resolvase, N-terminal catalytic domain"/>
    <property type="match status" value="1"/>
</dbReference>
<dbReference type="CDD" id="cd00338">
    <property type="entry name" value="Ser_Recombinase"/>
    <property type="match status" value="1"/>
</dbReference>
<dbReference type="InterPro" id="IPR025827">
    <property type="entry name" value="Zn_ribbon_recom_dom"/>
</dbReference>
<evidence type="ECO:0000259" key="4">
    <source>
        <dbReference type="PROSITE" id="PS51736"/>
    </source>
</evidence>
<protein>
    <submittedName>
        <fullName evidence="5">Recombinase family protein</fullName>
    </submittedName>
</protein>
<evidence type="ECO:0000256" key="3">
    <source>
        <dbReference type="SAM" id="Coils"/>
    </source>
</evidence>
<dbReference type="Proteomes" id="UP001609821">
    <property type="component" value="Unassembled WGS sequence"/>
</dbReference>
<dbReference type="PANTHER" id="PTHR30461">
    <property type="entry name" value="DNA-INVERTASE FROM LAMBDOID PROPHAGE"/>
    <property type="match status" value="1"/>
</dbReference>
<evidence type="ECO:0000313" key="6">
    <source>
        <dbReference type="Proteomes" id="UP001609821"/>
    </source>
</evidence>